<dbReference type="Gene3D" id="3.80.10.10">
    <property type="entry name" value="Ribonuclease Inhibitor"/>
    <property type="match status" value="1"/>
</dbReference>
<accession>A0A978UPA5</accession>
<dbReference type="EMBL" id="JAEACU010000010">
    <property type="protein sequence ID" value="KAH7516657.1"/>
    <property type="molecule type" value="Genomic_DNA"/>
</dbReference>
<dbReference type="InterPro" id="IPR032675">
    <property type="entry name" value="LRR_dom_sf"/>
</dbReference>
<gene>
    <name evidence="2" type="ORF">FEM48_Zijuj10G0158300</name>
</gene>
<dbReference type="GO" id="GO:0003873">
    <property type="term" value="F:6-phosphofructo-2-kinase activity"/>
    <property type="evidence" value="ECO:0007669"/>
    <property type="project" value="InterPro"/>
</dbReference>
<dbReference type="InterPro" id="IPR013079">
    <property type="entry name" value="6Phosfructo_kin"/>
</dbReference>
<dbReference type="Pfam" id="PF01591">
    <property type="entry name" value="6PF2K"/>
    <property type="match status" value="1"/>
</dbReference>
<name>A0A978UPA5_ZIZJJ</name>
<dbReference type="Proteomes" id="UP000813462">
    <property type="component" value="Unassembled WGS sequence"/>
</dbReference>
<dbReference type="AlphaFoldDB" id="A0A978UPA5"/>
<dbReference type="GO" id="GO:0005524">
    <property type="term" value="F:ATP binding"/>
    <property type="evidence" value="ECO:0007669"/>
    <property type="project" value="InterPro"/>
</dbReference>
<evidence type="ECO:0000313" key="3">
    <source>
        <dbReference type="Proteomes" id="UP000813462"/>
    </source>
</evidence>
<dbReference type="SUPFAM" id="SSF52058">
    <property type="entry name" value="L domain-like"/>
    <property type="match status" value="1"/>
</dbReference>
<evidence type="ECO:0000313" key="2">
    <source>
        <dbReference type="EMBL" id="KAH7516657.1"/>
    </source>
</evidence>
<sequence>MNDVDKVKLVVQVGIFDATNSTKKRRNMLMKWLKENARDLSTNNLTGSIPVSLGQLASLQNLNLKSKILLAPYQLRFLGLFPWLDVSNNKLDGSVHNATSGLVVTSIVQDPKA</sequence>
<proteinExistence type="predicted"/>
<dbReference type="GO" id="GO:0006000">
    <property type="term" value="P:fructose metabolic process"/>
    <property type="evidence" value="ECO:0007669"/>
    <property type="project" value="InterPro"/>
</dbReference>
<comment type="caution">
    <text evidence="2">The sequence shown here is derived from an EMBL/GenBank/DDBJ whole genome shotgun (WGS) entry which is preliminary data.</text>
</comment>
<protein>
    <recommendedName>
        <fullName evidence="1">6-phosphofructo-2-kinase domain-containing protein</fullName>
    </recommendedName>
</protein>
<reference evidence="2" key="1">
    <citation type="journal article" date="2021" name="Front. Plant Sci.">
        <title>Chromosome-Scale Genome Assembly for Chinese Sour Jujube and Insights Into Its Genome Evolution and Domestication Signature.</title>
        <authorList>
            <person name="Shen L.-Y."/>
            <person name="Luo H."/>
            <person name="Wang X.-L."/>
            <person name="Wang X.-M."/>
            <person name="Qiu X.-J."/>
            <person name="Liu H."/>
            <person name="Zhou S.-S."/>
            <person name="Jia K.-H."/>
            <person name="Nie S."/>
            <person name="Bao Y.-T."/>
            <person name="Zhang R.-G."/>
            <person name="Yun Q.-Z."/>
            <person name="Chai Y.-H."/>
            <person name="Lu J.-Y."/>
            <person name="Li Y."/>
            <person name="Zhao S.-W."/>
            <person name="Mao J.-F."/>
            <person name="Jia S.-G."/>
            <person name="Mao Y.-M."/>
        </authorList>
    </citation>
    <scope>NUCLEOTIDE SEQUENCE</scope>
    <source>
        <strain evidence="2">AT0</strain>
        <tissue evidence="2">Leaf</tissue>
    </source>
</reference>
<feature type="domain" description="6-phosphofructo-2-kinase" evidence="1">
    <location>
        <begin position="11"/>
        <end position="37"/>
    </location>
</feature>
<organism evidence="2 3">
    <name type="scientific">Ziziphus jujuba var. spinosa</name>
    <dbReference type="NCBI Taxonomy" id="714518"/>
    <lineage>
        <taxon>Eukaryota</taxon>
        <taxon>Viridiplantae</taxon>
        <taxon>Streptophyta</taxon>
        <taxon>Embryophyta</taxon>
        <taxon>Tracheophyta</taxon>
        <taxon>Spermatophyta</taxon>
        <taxon>Magnoliopsida</taxon>
        <taxon>eudicotyledons</taxon>
        <taxon>Gunneridae</taxon>
        <taxon>Pentapetalae</taxon>
        <taxon>rosids</taxon>
        <taxon>fabids</taxon>
        <taxon>Rosales</taxon>
        <taxon>Rhamnaceae</taxon>
        <taxon>Paliureae</taxon>
        <taxon>Ziziphus</taxon>
    </lineage>
</organism>
<evidence type="ECO:0000259" key="1">
    <source>
        <dbReference type="Pfam" id="PF01591"/>
    </source>
</evidence>